<evidence type="ECO:0000256" key="1">
    <source>
        <dbReference type="SAM" id="Phobius"/>
    </source>
</evidence>
<protein>
    <submittedName>
        <fullName evidence="2">Stage V sporulation protein AE</fullName>
    </submittedName>
</protein>
<dbReference type="EMBL" id="BAAACI010000007">
    <property type="protein sequence ID" value="GAA0775574.1"/>
    <property type="molecule type" value="Genomic_DNA"/>
</dbReference>
<reference evidence="2 3" key="1">
    <citation type="journal article" date="2019" name="Int. J. Syst. Evol. Microbiol.">
        <title>The Global Catalogue of Microorganisms (GCM) 10K type strain sequencing project: providing services to taxonomists for standard genome sequencing and annotation.</title>
        <authorList>
            <consortium name="The Broad Institute Genomics Platform"/>
            <consortium name="The Broad Institute Genome Sequencing Center for Infectious Disease"/>
            <person name="Wu L."/>
            <person name="Ma J."/>
        </authorList>
    </citation>
    <scope>NUCLEOTIDE SEQUENCE [LARGE SCALE GENOMIC DNA]</scope>
    <source>
        <strain evidence="2 3">JCM 1417</strain>
    </source>
</reference>
<comment type="caution">
    <text evidence="2">The sequence shown here is derived from an EMBL/GenBank/DDBJ whole genome shotgun (WGS) entry which is preliminary data.</text>
</comment>
<dbReference type="RefSeq" id="WP_343827018.1">
    <property type="nucleotide sequence ID" value="NZ_BAAACI010000007.1"/>
</dbReference>
<feature type="transmembrane region" description="Helical" evidence="1">
    <location>
        <begin position="6"/>
        <end position="26"/>
    </location>
</feature>
<keyword evidence="3" id="KW-1185">Reference proteome</keyword>
<dbReference type="PANTHER" id="PTHR38450">
    <property type="entry name" value="STAGE V SPORULATION PROTEIN AC-RELATED"/>
    <property type="match status" value="1"/>
</dbReference>
<gene>
    <name evidence="2" type="primary">spoVAE</name>
    <name evidence="2" type="ORF">GCM10008908_27310</name>
</gene>
<feature type="transmembrane region" description="Helical" evidence="1">
    <location>
        <begin position="33"/>
        <end position="50"/>
    </location>
</feature>
<keyword evidence="1" id="KW-1133">Transmembrane helix</keyword>
<feature type="transmembrane region" description="Helical" evidence="1">
    <location>
        <begin position="85"/>
        <end position="109"/>
    </location>
</feature>
<evidence type="ECO:0000313" key="3">
    <source>
        <dbReference type="Proteomes" id="UP001501047"/>
    </source>
</evidence>
<keyword evidence="1" id="KW-0472">Membrane</keyword>
<dbReference type="InterPro" id="IPR014204">
    <property type="entry name" value="Spore_V_AE"/>
</dbReference>
<dbReference type="Proteomes" id="UP001501047">
    <property type="component" value="Unassembled WGS sequence"/>
</dbReference>
<dbReference type="PANTHER" id="PTHR38450:SF2">
    <property type="entry name" value="STAGE V SPORULATION PROTEIN AEB"/>
    <property type="match status" value="1"/>
</dbReference>
<sequence>MWGDFLRVFVVGGIICVIGQILMDTTKLTPSRILVIFVVAGVVLQGFGIYEKIAEFGLSGARIPLPGFGYSLAKGVMEEVDKNGLLGIVTGGVSATAAGITAAVVFGYLMSVLFDSKTK</sequence>
<dbReference type="InterPro" id="IPR005562">
    <property type="entry name" value="SpoVA"/>
</dbReference>
<evidence type="ECO:0000313" key="2">
    <source>
        <dbReference type="EMBL" id="GAA0775574.1"/>
    </source>
</evidence>
<name>A0ABN1KTI4_CLOSU</name>
<accession>A0ABN1KTI4</accession>
<dbReference type="NCBIfam" id="TIGR02839">
    <property type="entry name" value="spore_V_AE"/>
    <property type="match status" value="1"/>
</dbReference>
<proteinExistence type="predicted"/>
<organism evidence="2 3">
    <name type="scientific">Clostridium subterminale</name>
    <dbReference type="NCBI Taxonomy" id="1550"/>
    <lineage>
        <taxon>Bacteria</taxon>
        <taxon>Bacillati</taxon>
        <taxon>Bacillota</taxon>
        <taxon>Clostridia</taxon>
        <taxon>Eubacteriales</taxon>
        <taxon>Clostridiaceae</taxon>
        <taxon>Clostridium</taxon>
    </lineage>
</organism>
<keyword evidence="1" id="KW-0812">Transmembrane</keyword>
<dbReference type="Pfam" id="PF03862">
    <property type="entry name" value="SpoVAC_SpoVAEB"/>
    <property type="match status" value="1"/>
</dbReference>